<dbReference type="OrthoDB" id="4865698at2759"/>
<gene>
    <name evidence="2" type="ORF">LLEC1_00707</name>
</gene>
<protein>
    <recommendedName>
        <fullName evidence="1">Aminoglycoside phosphotransferase domain-containing protein</fullName>
    </recommendedName>
</protein>
<dbReference type="Pfam" id="PF01636">
    <property type="entry name" value="APH"/>
    <property type="match status" value="1"/>
</dbReference>
<evidence type="ECO:0000313" key="3">
    <source>
        <dbReference type="Proteomes" id="UP000243081"/>
    </source>
</evidence>
<proteinExistence type="predicted"/>
<name>A0A179IK01_CORDF</name>
<feature type="domain" description="Aminoglycoside phosphotransferase" evidence="1">
    <location>
        <begin position="42"/>
        <end position="129"/>
    </location>
</feature>
<evidence type="ECO:0000259" key="1">
    <source>
        <dbReference type="Pfam" id="PF01636"/>
    </source>
</evidence>
<dbReference type="SUPFAM" id="SSF56112">
    <property type="entry name" value="Protein kinase-like (PK-like)"/>
    <property type="match status" value="1"/>
</dbReference>
<reference evidence="2 3" key="1">
    <citation type="submission" date="2016-03" db="EMBL/GenBank/DDBJ databases">
        <title>Fine-scale spatial genetic structure of a fungal parasite of coffee scale insects.</title>
        <authorList>
            <person name="Jackson D."/>
            <person name="Zemenick K.A."/>
            <person name="Malloure B."/>
            <person name="Quandt C.A."/>
            <person name="James T.Y."/>
        </authorList>
    </citation>
    <scope>NUCLEOTIDE SEQUENCE [LARGE SCALE GENOMIC DNA]</scope>
    <source>
        <strain evidence="2 3">UM487</strain>
    </source>
</reference>
<dbReference type="InterPro" id="IPR011009">
    <property type="entry name" value="Kinase-like_dom_sf"/>
</dbReference>
<dbReference type="InterPro" id="IPR002575">
    <property type="entry name" value="Aminoglycoside_PTrfase"/>
</dbReference>
<sequence length="157" mass="17939">MNNVGGIRMYLARRELQGDNCHLLRVTLDDYARLFASADHNTPVPMARPDSAQLLDKFSSQLRQLRQELPVRFHSKLDEIIPEVPSLFTEEWPLVPNHIDLLENNIHVDAATGRITGICDWDGVEVSPFGLSLGWTEIMLGTLTTSGDFWRYHPNQW</sequence>
<dbReference type="Proteomes" id="UP000243081">
    <property type="component" value="Unassembled WGS sequence"/>
</dbReference>
<dbReference type="EMBL" id="LUKN01000566">
    <property type="protein sequence ID" value="OAR02685.1"/>
    <property type="molecule type" value="Genomic_DNA"/>
</dbReference>
<accession>A0A179IK01</accession>
<dbReference type="OMA" id="ITGICDW"/>
<dbReference type="AlphaFoldDB" id="A0A179IK01"/>
<comment type="caution">
    <text evidence="2">The sequence shown here is derived from an EMBL/GenBank/DDBJ whole genome shotgun (WGS) entry which is preliminary data.</text>
</comment>
<keyword evidence="3" id="KW-1185">Reference proteome</keyword>
<evidence type="ECO:0000313" key="2">
    <source>
        <dbReference type="EMBL" id="OAR02685.1"/>
    </source>
</evidence>
<organism evidence="2 3">
    <name type="scientific">Cordyceps confragosa</name>
    <name type="common">Lecanicillium lecanii</name>
    <dbReference type="NCBI Taxonomy" id="2714763"/>
    <lineage>
        <taxon>Eukaryota</taxon>
        <taxon>Fungi</taxon>
        <taxon>Dikarya</taxon>
        <taxon>Ascomycota</taxon>
        <taxon>Pezizomycotina</taxon>
        <taxon>Sordariomycetes</taxon>
        <taxon>Hypocreomycetidae</taxon>
        <taxon>Hypocreales</taxon>
        <taxon>Cordycipitaceae</taxon>
        <taxon>Akanthomyces</taxon>
    </lineage>
</organism>